<evidence type="ECO:0000256" key="7">
    <source>
        <dbReference type="ARBA" id="ARBA00022801"/>
    </source>
</evidence>
<protein>
    <recommendedName>
        <fullName evidence="3">ribonuclease H</fullName>
        <ecNumber evidence="3">3.1.26.4</ecNumber>
    </recommendedName>
</protein>
<accession>A0A0V0GBY0</accession>
<dbReference type="EC" id="3.1.26.4" evidence="3"/>
<dbReference type="GO" id="GO:0004523">
    <property type="term" value="F:RNA-DNA hybrid ribonuclease activity"/>
    <property type="evidence" value="ECO:0007669"/>
    <property type="project" value="UniProtKB-EC"/>
</dbReference>
<feature type="non-terminal residue" evidence="9">
    <location>
        <position position="1"/>
    </location>
</feature>
<dbReference type="Pfam" id="PF00075">
    <property type="entry name" value="RNase_H"/>
    <property type="match status" value="1"/>
</dbReference>
<dbReference type="Gene3D" id="3.30.420.10">
    <property type="entry name" value="Ribonuclease H-like superfamily/Ribonuclease H"/>
    <property type="match status" value="1"/>
</dbReference>
<sequence length="247" mass="27472">AGAGVYSEDFEESIPLAPWADNYDGELHAVEAALHHVKERTNKKLVLLIDCQAVIQSLSSSLPNDNRTVTTCRALINDLISKGKEVILQWIPGHTGVAGNEKADSLAKEGAKKPFQKVHMMPLRNAKKAIGAKLKDLRERKYKEEGEGRNWEPLLLDSNRIPSDLPRSVGVACFRMLVGHDFLQKHLHRIGIAENGVCPLCNIGDMTREHLFNCIALGDVPRTGDEYTEAASLYWTARERIAERSVI</sequence>
<keyword evidence="5" id="KW-0479">Metal-binding</keyword>
<dbReference type="GO" id="GO:0003676">
    <property type="term" value="F:nucleic acid binding"/>
    <property type="evidence" value="ECO:0007669"/>
    <property type="project" value="InterPro"/>
</dbReference>
<reference evidence="9" key="1">
    <citation type="journal article" date="2018" name="J. Proteomics">
        <title>Exploring the molecular complexity of Triatoma dimidiata sialome.</title>
        <authorList>
            <person name="Santiago P.B."/>
            <person name="de Araujo C.N."/>
            <person name="Charneau S."/>
            <person name="Bastos I.M.D."/>
            <person name="Assumpcao T.C.F."/>
            <person name="Queiroz R.M.L."/>
            <person name="Praca Y.R."/>
            <person name="Cordeiro T.M."/>
            <person name="Garcia C.H.S."/>
            <person name="da Silva I.G."/>
            <person name="Raiol T."/>
            <person name="Motta F.N."/>
            <person name="de Araujo Oliveira J.V."/>
            <person name="de Sousa M.V."/>
            <person name="Ribeiro J.M.C."/>
            <person name="de Santana J.M."/>
        </authorList>
    </citation>
    <scope>NUCLEOTIDE SEQUENCE</scope>
    <source>
        <strain evidence="9">Santander</strain>
        <tissue evidence="9">Salivary glands</tissue>
    </source>
</reference>
<comment type="similarity">
    <text evidence="2">Belongs to the RNase H family.</text>
</comment>
<dbReference type="InterPro" id="IPR002156">
    <property type="entry name" value="RNaseH_domain"/>
</dbReference>
<evidence type="ECO:0000256" key="1">
    <source>
        <dbReference type="ARBA" id="ARBA00000077"/>
    </source>
</evidence>
<keyword evidence="6" id="KW-0255">Endonuclease</keyword>
<dbReference type="GO" id="GO:0043137">
    <property type="term" value="P:DNA replication, removal of RNA primer"/>
    <property type="evidence" value="ECO:0007669"/>
    <property type="project" value="TreeGrafter"/>
</dbReference>
<dbReference type="InterPro" id="IPR012337">
    <property type="entry name" value="RNaseH-like_sf"/>
</dbReference>
<dbReference type="SUPFAM" id="SSF53098">
    <property type="entry name" value="Ribonuclease H-like"/>
    <property type="match status" value="1"/>
</dbReference>
<evidence type="ECO:0000256" key="6">
    <source>
        <dbReference type="ARBA" id="ARBA00022759"/>
    </source>
</evidence>
<keyword evidence="4" id="KW-0540">Nuclease</keyword>
<organism evidence="9">
    <name type="scientific">Triatoma dimidiata</name>
    <name type="common">Kissing bug</name>
    <name type="synonym">Meccus dimidiatus</name>
    <dbReference type="NCBI Taxonomy" id="72491"/>
    <lineage>
        <taxon>Eukaryota</taxon>
        <taxon>Metazoa</taxon>
        <taxon>Ecdysozoa</taxon>
        <taxon>Arthropoda</taxon>
        <taxon>Hexapoda</taxon>
        <taxon>Insecta</taxon>
        <taxon>Pterygota</taxon>
        <taxon>Neoptera</taxon>
        <taxon>Paraneoptera</taxon>
        <taxon>Hemiptera</taxon>
        <taxon>Heteroptera</taxon>
        <taxon>Panheteroptera</taxon>
        <taxon>Cimicomorpha</taxon>
        <taxon>Reduviidae</taxon>
        <taxon>Triatominae</taxon>
        <taxon>Triatoma</taxon>
    </lineage>
</organism>
<dbReference type="EMBL" id="GECL01000409">
    <property type="protein sequence ID" value="JAP05715.1"/>
    <property type="molecule type" value="Transcribed_RNA"/>
</dbReference>
<dbReference type="AlphaFoldDB" id="A0A0V0GBY0"/>
<feature type="domain" description="RNase H type-1" evidence="8">
    <location>
        <begin position="1"/>
        <end position="112"/>
    </location>
</feature>
<dbReference type="CDD" id="cd09276">
    <property type="entry name" value="Rnase_HI_RT_non_LTR"/>
    <property type="match status" value="1"/>
</dbReference>
<evidence type="ECO:0000256" key="5">
    <source>
        <dbReference type="ARBA" id="ARBA00022723"/>
    </source>
</evidence>
<dbReference type="PROSITE" id="PS50879">
    <property type="entry name" value="RNASE_H_1"/>
    <property type="match status" value="1"/>
</dbReference>
<evidence type="ECO:0000313" key="9">
    <source>
        <dbReference type="EMBL" id="JAP05715.1"/>
    </source>
</evidence>
<comment type="catalytic activity">
    <reaction evidence="1">
        <text>Endonucleolytic cleavage to 5'-phosphomonoester.</text>
        <dbReference type="EC" id="3.1.26.4"/>
    </reaction>
</comment>
<keyword evidence="7" id="KW-0378">Hydrolase</keyword>
<evidence type="ECO:0000256" key="3">
    <source>
        <dbReference type="ARBA" id="ARBA00012180"/>
    </source>
</evidence>
<proteinExistence type="inferred from homology"/>
<dbReference type="PANTHER" id="PTHR10642">
    <property type="entry name" value="RIBONUCLEASE H1"/>
    <property type="match status" value="1"/>
</dbReference>
<dbReference type="PANTHER" id="PTHR10642:SF26">
    <property type="entry name" value="RIBONUCLEASE H1"/>
    <property type="match status" value="1"/>
</dbReference>
<evidence type="ECO:0000256" key="4">
    <source>
        <dbReference type="ARBA" id="ARBA00022722"/>
    </source>
</evidence>
<dbReference type="InterPro" id="IPR036397">
    <property type="entry name" value="RNaseH_sf"/>
</dbReference>
<evidence type="ECO:0000256" key="2">
    <source>
        <dbReference type="ARBA" id="ARBA00005300"/>
    </source>
</evidence>
<dbReference type="GO" id="GO:0046872">
    <property type="term" value="F:metal ion binding"/>
    <property type="evidence" value="ECO:0007669"/>
    <property type="project" value="UniProtKB-KW"/>
</dbReference>
<evidence type="ECO:0000259" key="8">
    <source>
        <dbReference type="PROSITE" id="PS50879"/>
    </source>
</evidence>
<dbReference type="InterPro" id="IPR050092">
    <property type="entry name" value="RNase_H"/>
</dbReference>
<name>A0A0V0GBY0_TRIDM</name>